<feature type="binding site" evidence="7">
    <location>
        <position position="121"/>
    </location>
    <ligand>
        <name>Zn(2+)</name>
        <dbReference type="ChEBI" id="CHEBI:29105"/>
        <note>catalytic</note>
    </ligand>
</feature>
<dbReference type="HAMAP" id="MF_00009">
    <property type="entry name" value="Endoribonucl_YbeY"/>
    <property type="match status" value="1"/>
</dbReference>
<comment type="similarity">
    <text evidence="1 7">Belongs to the endoribonuclease YbeY family.</text>
</comment>
<feature type="binding site" evidence="7">
    <location>
        <position position="117"/>
    </location>
    <ligand>
        <name>Zn(2+)</name>
        <dbReference type="ChEBI" id="CHEBI:29105"/>
        <note>catalytic</note>
    </ligand>
</feature>
<comment type="function">
    <text evidence="7">Single strand-specific metallo-endoribonuclease involved in late-stage 70S ribosome quality control and in maturation of the 3' terminus of the 16S rRNA.</text>
</comment>
<keyword evidence="4 7" id="KW-0255">Endonuclease</keyword>
<keyword evidence="7" id="KW-0963">Cytoplasm</keyword>
<sequence>MIEIQVEDPAWREALPDVEAVVMRAAAAALGEAATPGGDPLATVLLEGDDAVQALNARFRDRDAPTNVLSFPAAPAPGAPDDDPYLGDIILAFGVCSREAADQGKPLAHHLSHLVIHGLLHLQGHDHQDDGEAEVMEARERTLLAGLGIDDPYRAILDREP</sequence>
<reference evidence="8 9" key="1">
    <citation type="submission" date="2020-08" db="EMBL/GenBank/DDBJ databases">
        <title>Genomic Encyclopedia of Type Strains, Phase IV (KMG-IV): sequencing the most valuable type-strain genomes for metagenomic binning, comparative biology and taxonomic classification.</title>
        <authorList>
            <person name="Goeker M."/>
        </authorList>
    </citation>
    <scope>NUCLEOTIDE SEQUENCE [LARGE SCALE GENOMIC DNA]</scope>
    <source>
        <strain evidence="8 9">DSM 24448</strain>
    </source>
</reference>
<comment type="caution">
    <text evidence="8">The sequence shown here is derived from an EMBL/GenBank/DDBJ whole genome shotgun (WGS) entry which is preliminary data.</text>
</comment>
<keyword evidence="9" id="KW-1185">Reference proteome</keyword>
<dbReference type="InterPro" id="IPR020549">
    <property type="entry name" value="YbeY_CS"/>
</dbReference>
<dbReference type="GO" id="GO:0005737">
    <property type="term" value="C:cytoplasm"/>
    <property type="evidence" value="ECO:0007669"/>
    <property type="project" value="UniProtKB-SubCell"/>
</dbReference>
<evidence type="ECO:0000256" key="5">
    <source>
        <dbReference type="ARBA" id="ARBA00022801"/>
    </source>
</evidence>
<feature type="binding site" evidence="7">
    <location>
        <position position="127"/>
    </location>
    <ligand>
        <name>Zn(2+)</name>
        <dbReference type="ChEBI" id="CHEBI:29105"/>
        <note>catalytic</note>
    </ligand>
</feature>
<evidence type="ECO:0000256" key="7">
    <source>
        <dbReference type="HAMAP-Rule" id="MF_00009"/>
    </source>
</evidence>
<dbReference type="Pfam" id="PF02130">
    <property type="entry name" value="YbeY"/>
    <property type="match status" value="1"/>
</dbReference>
<dbReference type="PANTHER" id="PTHR46986">
    <property type="entry name" value="ENDORIBONUCLEASE YBEY, CHLOROPLASTIC"/>
    <property type="match status" value="1"/>
</dbReference>
<evidence type="ECO:0000256" key="3">
    <source>
        <dbReference type="ARBA" id="ARBA00022723"/>
    </source>
</evidence>
<evidence type="ECO:0000256" key="1">
    <source>
        <dbReference type="ARBA" id="ARBA00010875"/>
    </source>
</evidence>
<dbReference type="InterPro" id="IPR002036">
    <property type="entry name" value="YbeY"/>
</dbReference>
<dbReference type="RefSeq" id="WP_123285897.1">
    <property type="nucleotide sequence ID" value="NZ_JACIJB010000003.1"/>
</dbReference>
<dbReference type="EC" id="3.1.-.-" evidence="7"/>
<dbReference type="GO" id="GO:0004521">
    <property type="term" value="F:RNA endonuclease activity"/>
    <property type="evidence" value="ECO:0007669"/>
    <property type="project" value="UniProtKB-UniRule"/>
</dbReference>
<comment type="cofactor">
    <cofactor evidence="7">
        <name>Zn(2+)</name>
        <dbReference type="ChEBI" id="CHEBI:29105"/>
    </cofactor>
    <text evidence="7">Binds 1 zinc ion.</text>
</comment>
<dbReference type="NCBIfam" id="TIGR00043">
    <property type="entry name" value="rRNA maturation RNase YbeY"/>
    <property type="match status" value="1"/>
</dbReference>
<dbReference type="GO" id="GO:0008270">
    <property type="term" value="F:zinc ion binding"/>
    <property type="evidence" value="ECO:0007669"/>
    <property type="project" value="UniProtKB-UniRule"/>
</dbReference>
<dbReference type="Gene3D" id="3.40.390.30">
    <property type="entry name" value="Metalloproteases ('zincins'), catalytic domain"/>
    <property type="match status" value="1"/>
</dbReference>
<dbReference type="SUPFAM" id="SSF55486">
    <property type="entry name" value="Metalloproteases ('zincins'), catalytic domain"/>
    <property type="match status" value="1"/>
</dbReference>
<keyword evidence="2 7" id="KW-0540">Nuclease</keyword>
<dbReference type="OrthoDB" id="9807740at2"/>
<dbReference type="EMBL" id="JACIJB010000003">
    <property type="protein sequence ID" value="MBB5660475.1"/>
    <property type="molecule type" value="Genomic_DNA"/>
</dbReference>
<protein>
    <recommendedName>
        <fullName evidence="7">Endoribonuclease YbeY</fullName>
        <ecNumber evidence="7">3.1.-.-</ecNumber>
    </recommendedName>
</protein>
<keyword evidence="5 7" id="KW-0378">Hydrolase</keyword>
<name>A0A7W9E890_9CAUL</name>
<keyword evidence="7" id="KW-0690">Ribosome biogenesis</keyword>
<proteinExistence type="inferred from homology"/>
<accession>A0A7W9E890</accession>
<evidence type="ECO:0000313" key="9">
    <source>
        <dbReference type="Proteomes" id="UP000548978"/>
    </source>
</evidence>
<dbReference type="GO" id="GO:0006364">
    <property type="term" value="P:rRNA processing"/>
    <property type="evidence" value="ECO:0007669"/>
    <property type="project" value="UniProtKB-UniRule"/>
</dbReference>
<keyword evidence="3 7" id="KW-0479">Metal-binding</keyword>
<keyword evidence="7" id="KW-0698">rRNA processing</keyword>
<gene>
    <name evidence="7" type="primary">ybeY</name>
    <name evidence="8" type="ORF">FHS65_001220</name>
</gene>
<dbReference type="GO" id="GO:0004222">
    <property type="term" value="F:metalloendopeptidase activity"/>
    <property type="evidence" value="ECO:0007669"/>
    <property type="project" value="InterPro"/>
</dbReference>
<evidence type="ECO:0000256" key="6">
    <source>
        <dbReference type="ARBA" id="ARBA00022833"/>
    </source>
</evidence>
<dbReference type="AlphaFoldDB" id="A0A7W9E890"/>
<dbReference type="Proteomes" id="UP000548978">
    <property type="component" value="Unassembled WGS sequence"/>
</dbReference>
<evidence type="ECO:0000256" key="2">
    <source>
        <dbReference type="ARBA" id="ARBA00022722"/>
    </source>
</evidence>
<evidence type="ECO:0000256" key="4">
    <source>
        <dbReference type="ARBA" id="ARBA00022759"/>
    </source>
</evidence>
<dbReference type="PROSITE" id="PS01306">
    <property type="entry name" value="UPF0054"/>
    <property type="match status" value="1"/>
</dbReference>
<comment type="subcellular location">
    <subcellularLocation>
        <location evidence="7">Cytoplasm</location>
    </subcellularLocation>
</comment>
<keyword evidence="6 7" id="KW-0862">Zinc</keyword>
<organism evidence="8 9">
    <name type="scientific">Brevundimonas halotolerans</name>
    <dbReference type="NCBI Taxonomy" id="69670"/>
    <lineage>
        <taxon>Bacteria</taxon>
        <taxon>Pseudomonadati</taxon>
        <taxon>Pseudomonadota</taxon>
        <taxon>Alphaproteobacteria</taxon>
        <taxon>Caulobacterales</taxon>
        <taxon>Caulobacteraceae</taxon>
        <taxon>Brevundimonas</taxon>
    </lineage>
</organism>
<dbReference type="InterPro" id="IPR023091">
    <property type="entry name" value="MetalPrtase_cat_dom_sf_prd"/>
</dbReference>
<dbReference type="PANTHER" id="PTHR46986:SF1">
    <property type="entry name" value="ENDORIBONUCLEASE YBEY, CHLOROPLASTIC"/>
    <property type="match status" value="1"/>
</dbReference>
<evidence type="ECO:0000313" key="8">
    <source>
        <dbReference type="EMBL" id="MBB5660475.1"/>
    </source>
</evidence>